<dbReference type="SUPFAM" id="SSF53649">
    <property type="entry name" value="Alkaline phosphatase-like"/>
    <property type="match status" value="1"/>
</dbReference>
<keyword evidence="5" id="KW-0732">Signal</keyword>
<feature type="chain" id="PRO_5012616734" evidence="5">
    <location>
        <begin position="24"/>
        <end position="563"/>
    </location>
</feature>
<evidence type="ECO:0000256" key="4">
    <source>
        <dbReference type="ARBA" id="ARBA00022837"/>
    </source>
</evidence>
<dbReference type="STRING" id="1907941.BKE30_02070"/>
<dbReference type="Pfam" id="PF00884">
    <property type="entry name" value="Sulfatase"/>
    <property type="match status" value="1"/>
</dbReference>
<dbReference type="PROSITE" id="PS00149">
    <property type="entry name" value="SULFATASE_2"/>
    <property type="match status" value="1"/>
</dbReference>
<dbReference type="GO" id="GO:0046872">
    <property type="term" value="F:metal ion binding"/>
    <property type="evidence" value="ECO:0007669"/>
    <property type="project" value="UniProtKB-KW"/>
</dbReference>
<evidence type="ECO:0000256" key="1">
    <source>
        <dbReference type="ARBA" id="ARBA00008779"/>
    </source>
</evidence>
<evidence type="ECO:0000313" key="8">
    <source>
        <dbReference type="Proteomes" id="UP000192132"/>
    </source>
</evidence>
<evidence type="ECO:0000313" key="7">
    <source>
        <dbReference type="EMBL" id="ONG41895.1"/>
    </source>
</evidence>
<dbReference type="Proteomes" id="UP000192132">
    <property type="component" value="Unassembled WGS sequence"/>
</dbReference>
<evidence type="ECO:0000256" key="5">
    <source>
        <dbReference type="SAM" id="SignalP"/>
    </source>
</evidence>
<dbReference type="RefSeq" id="WP_076877016.1">
    <property type="nucleotide sequence ID" value="NZ_MLCN01000006.1"/>
</dbReference>
<evidence type="ECO:0000256" key="3">
    <source>
        <dbReference type="ARBA" id="ARBA00022801"/>
    </source>
</evidence>
<dbReference type="EMBL" id="MLCN01000006">
    <property type="protein sequence ID" value="ONG41895.1"/>
    <property type="molecule type" value="Genomic_DNA"/>
</dbReference>
<reference evidence="7 8" key="1">
    <citation type="submission" date="2016-10" db="EMBL/GenBank/DDBJ databases">
        <title>Draft Genome sequence of Alkanindiges sp. strain H1.</title>
        <authorList>
            <person name="Subhash Y."/>
            <person name="Lee S."/>
        </authorList>
    </citation>
    <scope>NUCLEOTIDE SEQUENCE [LARGE SCALE GENOMIC DNA]</scope>
    <source>
        <strain evidence="7 8">H1</strain>
    </source>
</reference>
<dbReference type="AlphaFoldDB" id="A0A1S8CZ61"/>
<keyword evidence="2" id="KW-0479">Metal-binding</keyword>
<sequence length="563" mass="61986">MSTFTTKQFLVAGLCSVAVGLTACTDNDNNAEASVPAVEKKKPNILFIMADDLGYSDLGAFGGEISTPNIDALASTGRILTDYHTAQACSPTRSQLLSGTDHHLAGIGSMAESINDHVRGADGYEGYLNDKVLSLPQILKDNGYHTYIAGKWHLGLTPQYGPKARGFERSFVLLQGYDLHYKDKPASVQRPGTYTEDGQAVELPDGFFSTNYYTDKLLDYLSSNKDDKPFFAYAAYTAPHWPLQAPDEFIAKYKGKYDAGYDAIRTQRLARQKQLGIVPVDFQPAHPLTTANTPGNAGNWNELTDGQKKIEARKMEVYAAMVENLDYNVGRIISELKKNGQYDNTLIFFVSDNGAEGFPRNANGFDNSLDNIGKPSSYVSIGPRWAEVSSTPFHLWKLTAGEGAVLSPAIIKLPSQTKAENINTSFTSVKDVSPTILEIAQINNPGSQYNGKTVHPITGKSWLSLLQNKTSTVYGDNFVFADELHGNQYVRTANWKLALQAPYQGKHIFGTDDWELYDIKTDRAERNNVAAQHPDIVADLKAKYAQYAGQNGIKPFFGQQQPK</sequence>
<keyword evidence="8" id="KW-1185">Reference proteome</keyword>
<feature type="domain" description="Sulfatase N-terminal" evidence="6">
    <location>
        <begin position="43"/>
        <end position="441"/>
    </location>
</feature>
<protein>
    <submittedName>
        <fullName evidence="7">Arylsulfatase</fullName>
    </submittedName>
</protein>
<dbReference type="PANTHER" id="PTHR42693">
    <property type="entry name" value="ARYLSULFATASE FAMILY MEMBER"/>
    <property type="match status" value="1"/>
</dbReference>
<dbReference type="InterPro" id="IPR050738">
    <property type="entry name" value="Sulfatase"/>
</dbReference>
<evidence type="ECO:0000256" key="2">
    <source>
        <dbReference type="ARBA" id="ARBA00022723"/>
    </source>
</evidence>
<organism evidence="7 8">
    <name type="scientific">Alkanindiges hydrocarboniclasticus</name>
    <dbReference type="NCBI Taxonomy" id="1907941"/>
    <lineage>
        <taxon>Bacteria</taxon>
        <taxon>Pseudomonadati</taxon>
        <taxon>Pseudomonadota</taxon>
        <taxon>Gammaproteobacteria</taxon>
        <taxon>Moraxellales</taxon>
        <taxon>Moraxellaceae</taxon>
        <taxon>Alkanindiges</taxon>
    </lineage>
</organism>
<dbReference type="PROSITE" id="PS51257">
    <property type="entry name" value="PROKAR_LIPOPROTEIN"/>
    <property type="match status" value="1"/>
</dbReference>
<comment type="caution">
    <text evidence="7">The sequence shown here is derived from an EMBL/GenBank/DDBJ whole genome shotgun (WGS) entry which is preliminary data.</text>
</comment>
<dbReference type="PANTHER" id="PTHR42693:SF33">
    <property type="entry name" value="ARYLSULFATASE"/>
    <property type="match status" value="1"/>
</dbReference>
<dbReference type="GO" id="GO:0004065">
    <property type="term" value="F:arylsulfatase activity"/>
    <property type="evidence" value="ECO:0007669"/>
    <property type="project" value="TreeGrafter"/>
</dbReference>
<feature type="signal peptide" evidence="5">
    <location>
        <begin position="1"/>
        <end position="23"/>
    </location>
</feature>
<dbReference type="InterPro" id="IPR000917">
    <property type="entry name" value="Sulfatase_N"/>
</dbReference>
<dbReference type="InterPro" id="IPR017850">
    <property type="entry name" value="Alkaline_phosphatase_core_sf"/>
</dbReference>
<keyword evidence="4" id="KW-0106">Calcium</keyword>
<dbReference type="CDD" id="cd16025">
    <property type="entry name" value="PAS_like"/>
    <property type="match status" value="1"/>
</dbReference>
<dbReference type="Gene3D" id="3.40.720.10">
    <property type="entry name" value="Alkaline Phosphatase, subunit A"/>
    <property type="match status" value="1"/>
</dbReference>
<name>A0A1S8CZ61_9GAMM</name>
<gene>
    <name evidence="7" type="ORF">BKE30_02070</name>
</gene>
<dbReference type="Gene3D" id="3.30.1120.10">
    <property type="match status" value="1"/>
</dbReference>
<accession>A0A1S8CZ61</accession>
<comment type="similarity">
    <text evidence="1">Belongs to the sulfatase family.</text>
</comment>
<dbReference type="OrthoDB" id="9803751at2"/>
<evidence type="ECO:0000259" key="6">
    <source>
        <dbReference type="Pfam" id="PF00884"/>
    </source>
</evidence>
<dbReference type="InterPro" id="IPR024607">
    <property type="entry name" value="Sulfatase_CS"/>
</dbReference>
<proteinExistence type="inferred from homology"/>
<keyword evidence="3" id="KW-0378">Hydrolase</keyword>